<dbReference type="InterPro" id="IPR036291">
    <property type="entry name" value="NAD(P)-bd_dom_sf"/>
</dbReference>
<dbReference type="InterPro" id="IPR057326">
    <property type="entry name" value="KR_dom"/>
</dbReference>
<dbReference type="AlphaFoldDB" id="A0AAN7WN65"/>
<name>A0AAN7WN65_9SACH</name>
<keyword evidence="7" id="KW-0443">Lipid metabolism</keyword>
<evidence type="ECO:0000256" key="9">
    <source>
        <dbReference type="ARBA" id="ARBA00023235"/>
    </source>
</evidence>
<organism evidence="12 13">
    <name type="scientific">Arxiozyma heterogenica</name>
    <dbReference type="NCBI Taxonomy" id="278026"/>
    <lineage>
        <taxon>Eukaryota</taxon>
        <taxon>Fungi</taxon>
        <taxon>Dikarya</taxon>
        <taxon>Ascomycota</taxon>
        <taxon>Saccharomycotina</taxon>
        <taxon>Saccharomycetes</taxon>
        <taxon>Saccharomycetales</taxon>
        <taxon>Saccharomycetaceae</taxon>
        <taxon>Arxiozyma</taxon>
    </lineage>
</organism>
<comment type="similarity">
    <text evidence="3">Belongs to the short-chain dehydrogenases/reductases (SDR) family.</text>
</comment>
<dbReference type="GO" id="GO:0006631">
    <property type="term" value="P:fatty acid metabolic process"/>
    <property type="evidence" value="ECO:0007669"/>
    <property type="project" value="UniProtKB-KW"/>
</dbReference>
<dbReference type="InterPro" id="IPR054357">
    <property type="entry name" value="MFE-2_N"/>
</dbReference>
<evidence type="ECO:0000259" key="11">
    <source>
        <dbReference type="SMART" id="SM00822"/>
    </source>
</evidence>
<dbReference type="CDD" id="cd05353">
    <property type="entry name" value="hydroxyacyl-CoA-like_DH_SDR_c-like"/>
    <property type="match status" value="1"/>
</dbReference>
<evidence type="ECO:0000256" key="1">
    <source>
        <dbReference type="ARBA" id="ARBA00004275"/>
    </source>
</evidence>
<gene>
    <name evidence="12" type="ORF">RI543_004143</name>
</gene>
<dbReference type="CDD" id="cd03448">
    <property type="entry name" value="HDE_HSD"/>
    <property type="match status" value="1"/>
</dbReference>
<evidence type="ECO:0000256" key="10">
    <source>
        <dbReference type="ARBA" id="ARBA00023239"/>
    </source>
</evidence>
<dbReference type="InterPro" id="IPR020904">
    <property type="entry name" value="Sc_DH/Rdtase_CS"/>
</dbReference>
<evidence type="ECO:0000256" key="8">
    <source>
        <dbReference type="ARBA" id="ARBA00023140"/>
    </source>
</evidence>
<dbReference type="GO" id="GO:0005777">
    <property type="term" value="C:peroxisome"/>
    <property type="evidence" value="ECO:0007669"/>
    <property type="project" value="UniProtKB-SubCell"/>
</dbReference>
<dbReference type="FunFam" id="3.40.50.720:FF:000084">
    <property type="entry name" value="Short-chain dehydrogenase reductase"/>
    <property type="match status" value="1"/>
</dbReference>
<evidence type="ECO:0000256" key="4">
    <source>
        <dbReference type="ARBA" id="ARBA00022832"/>
    </source>
</evidence>
<keyword evidence="8" id="KW-0576">Peroxisome</keyword>
<dbReference type="GO" id="GO:0016853">
    <property type="term" value="F:isomerase activity"/>
    <property type="evidence" value="ECO:0007669"/>
    <property type="project" value="UniProtKB-KW"/>
</dbReference>
<feature type="domain" description="Ketoreductase" evidence="11">
    <location>
        <begin position="335"/>
        <end position="512"/>
    </location>
</feature>
<evidence type="ECO:0000256" key="2">
    <source>
        <dbReference type="ARBA" id="ARBA00005005"/>
    </source>
</evidence>
<evidence type="ECO:0000256" key="3">
    <source>
        <dbReference type="ARBA" id="ARBA00006484"/>
    </source>
</evidence>
<dbReference type="GO" id="GO:0016491">
    <property type="term" value="F:oxidoreductase activity"/>
    <property type="evidence" value="ECO:0007669"/>
    <property type="project" value="UniProtKB-KW"/>
</dbReference>
<dbReference type="GO" id="GO:0004300">
    <property type="term" value="F:enoyl-CoA hydratase activity"/>
    <property type="evidence" value="ECO:0007669"/>
    <property type="project" value="UniProtKB-ARBA"/>
</dbReference>
<keyword evidence="5" id="KW-0521">NADP</keyword>
<comment type="subcellular location">
    <subcellularLocation>
        <location evidence="1">Peroxisome</location>
    </subcellularLocation>
</comment>
<evidence type="ECO:0000256" key="7">
    <source>
        <dbReference type="ARBA" id="ARBA00023098"/>
    </source>
</evidence>
<dbReference type="SMART" id="SM00822">
    <property type="entry name" value="PKS_KR"/>
    <property type="match status" value="1"/>
</dbReference>
<dbReference type="FunFam" id="3.40.50.720:FF:000410">
    <property type="entry name" value="Peroxisomal multifunctional beta-oxidation protein"/>
    <property type="match status" value="1"/>
</dbReference>
<dbReference type="PRINTS" id="PR00081">
    <property type="entry name" value="GDHRDH"/>
</dbReference>
<evidence type="ECO:0000313" key="13">
    <source>
        <dbReference type="Proteomes" id="UP001306508"/>
    </source>
</evidence>
<dbReference type="InterPro" id="IPR051687">
    <property type="entry name" value="Peroxisomal_Beta-Oxidation"/>
</dbReference>
<comment type="pathway">
    <text evidence="2">Lipid metabolism; fatty acid beta-oxidation.</text>
</comment>
<dbReference type="SUPFAM" id="SSF51735">
    <property type="entry name" value="NAD(P)-binding Rossmann-fold domains"/>
    <property type="match status" value="2"/>
</dbReference>
<dbReference type="Gene3D" id="3.10.129.10">
    <property type="entry name" value="Hotdog Thioesterase"/>
    <property type="match status" value="2"/>
</dbReference>
<dbReference type="PANTHER" id="PTHR45024">
    <property type="entry name" value="DEHYDROGENASES, SHORT CHAIN"/>
    <property type="match status" value="1"/>
</dbReference>
<comment type="caution">
    <text evidence="12">The sequence shown here is derived from an EMBL/GenBank/DDBJ whole genome shotgun (WGS) entry which is preliminary data.</text>
</comment>
<dbReference type="Pfam" id="PF00106">
    <property type="entry name" value="adh_short"/>
    <property type="match status" value="2"/>
</dbReference>
<keyword evidence="13" id="KW-1185">Reference proteome</keyword>
<keyword evidence="9" id="KW-0413">Isomerase</keyword>
<dbReference type="Pfam" id="PF01575">
    <property type="entry name" value="MaoC_dehydratas"/>
    <property type="match status" value="1"/>
</dbReference>
<dbReference type="PROSITE" id="PS00061">
    <property type="entry name" value="ADH_SHORT"/>
    <property type="match status" value="2"/>
</dbReference>
<evidence type="ECO:0000313" key="12">
    <source>
        <dbReference type="EMBL" id="KAK5778477.1"/>
    </source>
</evidence>
<dbReference type="Proteomes" id="UP001306508">
    <property type="component" value="Unassembled WGS sequence"/>
</dbReference>
<keyword evidence="6" id="KW-0560">Oxidoreductase</keyword>
<dbReference type="PANTHER" id="PTHR45024:SF2">
    <property type="entry name" value="SCP2 DOMAIN-CONTAINING PROTEIN"/>
    <property type="match status" value="1"/>
</dbReference>
<dbReference type="Pfam" id="PF22622">
    <property type="entry name" value="MFE-2_hydrat-2_N"/>
    <property type="match status" value="1"/>
</dbReference>
<dbReference type="SUPFAM" id="SSF54637">
    <property type="entry name" value="Thioesterase/thiol ester dehydrase-isomerase"/>
    <property type="match status" value="2"/>
</dbReference>
<dbReference type="EMBL" id="JAWIZZ010000053">
    <property type="protein sequence ID" value="KAK5778477.1"/>
    <property type="molecule type" value="Genomic_DNA"/>
</dbReference>
<dbReference type="InterPro" id="IPR002347">
    <property type="entry name" value="SDR_fam"/>
</dbReference>
<keyword evidence="10" id="KW-0456">Lyase</keyword>
<dbReference type="InterPro" id="IPR029069">
    <property type="entry name" value="HotDog_dom_sf"/>
</dbReference>
<keyword evidence="4" id="KW-0276">Fatty acid metabolism</keyword>
<evidence type="ECO:0000256" key="6">
    <source>
        <dbReference type="ARBA" id="ARBA00023002"/>
    </source>
</evidence>
<reference evidence="13" key="1">
    <citation type="submission" date="2023-07" db="EMBL/GenBank/DDBJ databases">
        <title>A draft genome of Kazachstania heterogenica Y-27499.</title>
        <authorList>
            <person name="Donic C."/>
            <person name="Kralova J.S."/>
            <person name="Fidel L."/>
            <person name="Ben-Dor S."/>
            <person name="Jung S."/>
        </authorList>
    </citation>
    <scope>NUCLEOTIDE SEQUENCE [LARGE SCALE GENOMIC DNA]</scope>
    <source>
        <strain evidence="13">Y27499</strain>
    </source>
</reference>
<sequence length="938" mass="103853">MSGESCNKSLTFKGRVVVVTGAGGGLGRVYALEFAKRGANVVVNDLDNVRDSNSSNNGMKAADVIVEEIKSNNYSGDAIPNYDAVGGPHTSNIVDSAIKKWGKIDILINNAGILRDSSFVKMDLNQFNSVIEVHLTGAFKLIKEAWPYMKNQKFGRIVNTASPAGLYGNFGQSNYSAAKLGLVGLAETLAKEGFKYNIMVNAIAPLARSRMTENVLPSYILKELNPEKISSLVLFLSHESTNVTNSIFELAAGFYSQIRWERSSGQIFTPNEKYLTPEALLSKWIDINDFKSDKSFKKIEHPIQLADYNDLITKAKKLPLANEQGSIQIKSLKDKVVVITGAGSGLGKSHAYWFAKYGAKIVVNDINNADKVVKELNSKFNQNIAVADSHDIIKQSKLVIDTALNYFGRVDVLVNNAGILRDKSFLKMSEKDWDDVLQVHLYATYSMCKSVWPIFLKQKTGFIINTTSTSGIYGNFGQANYAAAKAAILGFSRTLAIEGAKKGIKVNIIAPHAETSMTKTIFGEKELQNHFEPAFVSPLVVLLASEELQNSNKKKPVNGMLYEVGGGWCGQTRWQRSQGYISRLANISPEIIKEHWDDITNFVKGKQVHPTSTEQSLMAILQAVQKAEMIRKDEANSKVNTTLAKTSKDNGTLKGIYRYNFKDCILYNIGVGATSKELRYIYENDPDFQVLPTFAVIPSMNTVQYLNMDDLVDDFNFAMLLHGEQYFKINSEGIKLPTQATLRTEVTPLQVQNKGNKAAIIVGGFSTYDVDSGKLLMYNEGTFFIRGAYVPSKDKEINKKRSTFAIENFSVPKNIATPDLEVDIPTSENLASVYRLSGDYNPLHVDPVVAKAVKFPKPILHGLCTMGITGKVLYEKFGPFDELKVRFTNVVIPGDKLKIKAWKKDNGIVIFQTIDINTNVIVLDNAAIKLKNYVVSKL</sequence>
<dbReference type="InterPro" id="IPR002539">
    <property type="entry name" value="MaoC-like_dom"/>
</dbReference>
<accession>A0AAN7WN65</accession>
<protein>
    <recommendedName>
        <fullName evidence="11">Ketoreductase domain-containing protein</fullName>
    </recommendedName>
</protein>
<evidence type="ECO:0000256" key="5">
    <source>
        <dbReference type="ARBA" id="ARBA00022857"/>
    </source>
</evidence>
<proteinExistence type="inferred from homology"/>
<dbReference type="PRINTS" id="PR00080">
    <property type="entry name" value="SDRFAMILY"/>
</dbReference>
<dbReference type="Gene3D" id="3.40.50.720">
    <property type="entry name" value="NAD(P)-binding Rossmann-like Domain"/>
    <property type="match status" value="2"/>
</dbReference>